<dbReference type="RefSeq" id="WP_003332024.1">
    <property type="nucleotide sequence ID" value="NZ_AJLR01000116.1"/>
</dbReference>
<feature type="transmembrane region" description="Helical" evidence="1">
    <location>
        <begin position="39"/>
        <end position="61"/>
    </location>
</feature>
<keyword evidence="3" id="KW-1185">Reference proteome</keyword>
<dbReference type="PATRIC" id="fig|1131731.3.peg.2701"/>
<feature type="transmembrane region" description="Helical" evidence="1">
    <location>
        <begin position="67"/>
        <end position="100"/>
    </location>
</feature>
<dbReference type="Proteomes" id="UP000006315">
    <property type="component" value="Unassembled WGS sequence"/>
</dbReference>
<protein>
    <submittedName>
        <fullName evidence="2">Branched-chain amino acid transport</fullName>
    </submittedName>
</protein>
<reference evidence="2 3" key="1">
    <citation type="journal article" date="2012" name="Front. Microbiol.">
        <title>Redundancy and modularity in membrane-associated dissimilatory nitrate reduction in Bacillus.</title>
        <authorList>
            <person name="Heylen K."/>
            <person name="Keltjens J."/>
        </authorList>
    </citation>
    <scope>NUCLEOTIDE SEQUENCE [LARGE SCALE GENOMIC DNA]</scope>
    <source>
        <strain evidence="2 3">LMG 9581</strain>
    </source>
</reference>
<dbReference type="EMBL" id="AJLR01000116">
    <property type="protein sequence ID" value="EKN64567.1"/>
    <property type="molecule type" value="Genomic_DNA"/>
</dbReference>
<dbReference type="InterPro" id="IPR008407">
    <property type="entry name" value="Brnchd-chn_aa_trnsp_AzlD"/>
</dbReference>
<gene>
    <name evidence="2" type="ORF">BAZO_13189</name>
</gene>
<evidence type="ECO:0000313" key="3">
    <source>
        <dbReference type="Proteomes" id="UP000006315"/>
    </source>
</evidence>
<keyword evidence="1" id="KW-0472">Membrane</keyword>
<accession>K6CWG7</accession>
<organism evidence="2 3">
    <name type="scientific">Schinkia azotoformans LMG 9581</name>
    <dbReference type="NCBI Taxonomy" id="1131731"/>
    <lineage>
        <taxon>Bacteria</taxon>
        <taxon>Bacillati</taxon>
        <taxon>Bacillota</taxon>
        <taxon>Bacilli</taxon>
        <taxon>Bacillales</taxon>
        <taxon>Bacillaceae</taxon>
        <taxon>Calidifontibacillus/Schinkia group</taxon>
        <taxon>Schinkia</taxon>
    </lineage>
</organism>
<keyword evidence="1" id="KW-0812">Transmembrane</keyword>
<dbReference type="Pfam" id="PF05437">
    <property type="entry name" value="AzlD"/>
    <property type="match status" value="1"/>
</dbReference>
<evidence type="ECO:0000256" key="1">
    <source>
        <dbReference type="SAM" id="Phobius"/>
    </source>
</evidence>
<comment type="caution">
    <text evidence="2">The sequence shown here is derived from an EMBL/GenBank/DDBJ whole genome shotgun (WGS) entry which is preliminary data.</text>
</comment>
<evidence type="ECO:0000313" key="2">
    <source>
        <dbReference type="EMBL" id="EKN64567.1"/>
    </source>
</evidence>
<dbReference type="STRING" id="1131731.BAZO_13189"/>
<dbReference type="AlphaFoldDB" id="K6CWG7"/>
<name>K6CWG7_SCHAZ</name>
<sequence length="102" mass="11413">MKASVVLYILMMATVTYIIRVLPLTLIRKEIKNTFIKSFLYYVPYVTLAVMIFPAILNATVSQWSALIGFVVAIILAYLGGSLIKVSILSCLAVFVVELFIY</sequence>
<keyword evidence="1" id="KW-1133">Transmembrane helix</keyword>
<proteinExistence type="predicted"/>
<feature type="transmembrane region" description="Helical" evidence="1">
    <location>
        <begin position="6"/>
        <end position="27"/>
    </location>
</feature>